<sequence>MVKPHLPRTTPRHSSTIRTLLSKPTWSISSLLPQQPPQSPSPQPNISIPHLLRLSSLPLPSTPQHLSSITSTLHSQLHFVHAIQQINTTNIQPLSSIRDETTTGLQESTISLSHPVIQKALSQEKIVGKWKRPRRKQPTYFEQQREEGPAGGAGEVEGENSAATAAAALKNWDVLGTASEKVGGYFVVRSGKGE</sequence>
<dbReference type="InterPro" id="IPR003837">
    <property type="entry name" value="GatC"/>
</dbReference>
<dbReference type="AlphaFoldDB" id="A0AAN7BTX1"/>
<proteinExistence type="predicted"/>
<organism evidence="3 4">
    <name type="scientific">Podospora fimiseda</name>
    <dbReference type="NCBI Taxonomy" id="252190"/>
    <lineage>
        <taxon>Eukaryota</taxon>
        <taxon>Fungi</taxon>
        <taxon>Dikarya</taxon>
        <taxon>Ascomycota</taxon>
        <taxon>Pezizomycotina</taxon>
        <taxon>Sordariomycetes</taxon>
        <taxon>Sordariomycetidae</taxon>
        <taxon>Sordariales</taxon>
        <taxon>Podosporaceae</taxon>
        <taxon>Podospora</taxon>
    </lineage>
</organism>
<dbReference type="InterPro" id="IPR049545">
    <property type="entry name" value="Gta3_dom"/>
</dbReference>
<reference evidence="3" key="1">
    <citation type="journal article" date="2023" name="Mol. Phylogenet. Evol.">
        <title>Genome-scale phylogeny and comparative genomics of the fungal order Sordariales.</title>
        <authorList>
            <person name="Hensen N."/>
            <person name="Bonometti L."/>
            <person name="Westerberg I."/>
            <person name="Brannstrom I.O."/>
            <person name="Guillou S."/>
            <person name="Cros-Aarteil S."/>
            <person name="Calhoun S."/>
            <person name="Haridas S."/>
            <person name="Kuo A."/>
            <person name="Mondo S."/>
            <person name="Pangilinan J."/>
            <person name="Riley R."/>
            <person name="LaButti K."/>
            <person name="Andreopoulos B."/>
            <person name="Lipzen A."/>
            <person name="Chen C."/>
            <person name="Yan M."/>
            <person name="Daum C."/>
            <person name="Ng V."/>
            <person name="Clum A."/>
            <person name="Steindorff A."/>
            <person name="Ohm R.A."/>
            <person name="Martin F."/>
            <person name="Silar P."/>
            <person name="Natvig D.O."/>
            <person name="Lalanne C."/>
            <person name="Gautier V."/>
            <person name="Ament-Velasquez S.L."/>
            <person name="Kruys A."/>
            <person name="Hutchinson M.I."/>
            <person name="Powell A.J."/>
            <person name="Barry K."/>
            <person name="Miller A.N."/>
            <person name="Grigoriev I.V."/>
            <person name="Debuchy R."/>
            <person name="Gladieux P."/>
            <person name="Hiltunen Thoren M."/>
            <person name="Johannesson H."/>
        </authorList>
    </citation>
    <scope>NUCLEOTIDE SEQUENCE</scope>
    <source>
        <strain evidence="3">CBS 990.96</strain>
    </source>
</reference>
<dbReference type="GO" id="GO:0032543">
    <property type="term" value="P:mitochondrial translation"/>
    <property type="evidence" value="ECO:0007669"/>
    <property type="project" value="TreeGrafter"/>
</dbReference>
<protein>
    <recommendedName>
        <fullName evidence="2">Glutamyl-tRNA amidotransferase complex subunit Gta3 domain-containing protein</fullName>
    </recommendedName>
</protein>
<dbReference type="PANTHER" id="PTHR15004:SF0">
    <property type="entry name" value="GLUTAMYL-TRNA(GLN) AMIDOTRANSFERASE SUBUNIT C, MITOCHONDRIAL"/>
    <property type="match status" value="1"/>
</dbReference>
<accession>A0AAN7BTX1</accession>
<feature type="region of interest" description="Disordered" evidence="1">
    <location>
        <begin position="132"/>
        <end position="160"/>
    </location>
</feature>
<evidence type="ECO:0000313" key="3">
    <source>
        <dbReference type="EMBL" id="KAK4228953.1"/>
    </source>
</evidence>
<keyword evidence="4" id="KW-1185">Reference proteome</keyword>
<dbReference type="GO" id="GO:0005739">
    <property type="term" value="C:mitochondrion"/>
    <property type="evidence" value="ECO:0007669"/>
    <property type="project" value="TreeGrafter"/>
</dbReference>
<comment type="caution">
    <text evidence="3">The sequence shown here is derived from an EMBL/GenBank/DDBJ whole genome shotgun (WGS) entry which is preliminary data.</text>
</comment>
<dbReference type="PANTHER" id="PTHR15004">
    <property type="entry name" value="GLUTAMYL-TRNA(GLN) AMIDOTRANSFERASE SUBUNIT C, MITOCHONDRIAL"/>
    <property type="match status" value="1"/>
</dbReference>
<name>A0AAN7BTX1_9PEZI</name>
<dbReference type="GO" id="GO:0030956">
    <property type="term" value="C:glutamyl-tRNA(Gln) amidotransferase complex"/>
    <property type="evidence" value="ECO:0007669"/>
    <property type="project" value="TreeGrafter"/>
</dbReference>
<evidence type="ECO:0000313" key="4">
    <source>
        <dbReference type="Proteomes" id="UP001301958"/>
    </source>
</evidence>
<dbReference type="GO" id="GO:0070681">
    <property type="term" value="P:glutaminyl-tRNAGln biosynthesis via transamidation"/>
    <property type="evidence" value="ECO:0007669"/>
    <property type="project" value="TreeGrafter"/>
</dbReference>
<feature type="domain" description="Glutamyl-tRNA amidotransferase complex subunit Gta3" evidence="2">
    <location>
        <begin position="49"/>
        <end position="94"/>
    </location>
</feature>
<reference evidence="3" key="2">
    <citation type="submission" date="2023-05" db="EMBL/GenBank/DDBJ databases">
        <authorList>
            <consortium name="Lawrence Berkeley National Laboratory"/>
            <person name="Steindorff A."/>
            <person name="Hensen N."/>
            <person name="Bonometti L."/>
            <person name="Westerberg I."/>
            <person name="Brannstrom I.O."/>
            <person name="Guillou S."/>
            <person name="Cros-Aarteil S."/>
            <person name="Calhoun S."/>
            <person name="Haridas S."/>
            <person name="Kuo A."/>
            <person name="Mondo S."/>
            <person name="Pangilinan J."/>
            <person name="Riley R."/>
            <person name="Labutti K."/>
            <person name="Andreopoulos B."/>
            <person name="Lipzen A."/>
            <person name="Chen C."/>
            <person name="Yanf M."/>
            <person name="Daum C."/>
            <person name="Ng V."/>
            <person name="Clum A."/>
            <person name="Ohm R."/>
            <person name="Martin F."/>
            <person name="Silar P."/>
            <person name="Natvig D."/>
            <person name="Lalanne C."/>
            <person name="Gautier V."/>
            <person name="Ament-Velasquez S.L."/>
            <person name="Kruys A."/>
            <person name="Hutchinson M.I."/>
            <person name="Powell A.J."/>
            <person name="Barry K."/>
            <person name="Miller A.N."/>
            <person name="Grigoriev I.V."/>
            <person name="Debuchy R."/>
            <person name="Gladieux P."/>
            <person name="Thoren M.H."/>
            <person name="Johannesson H."/>
        </authorList>
    </citation>
    <scope>NUCLEOTIDE SEQUENCE</scope>
    <source>
        <strain evidence="3">CBS 990.96</strain>
    </source>
</reference>
<evidence type="ECO:0000259" key="2">
    <source>
        <dbReference type="Pfam" id="PF20978"/>
    </source>
</evidence>
<evidence type="ECO:0000256" key="1">
    <source>
        <dbReference type="SAM" id="MobiDB-lite"/>
    </source>
</evidence>
<dbReference type="Proteomes" id="UP001301958">
    <property type="component" value="Unassembled WGS sequence"/>
</dbReference>
<dbReference type="Pfam" id="PF20978">
    <property type="entry name" value="Gta3"/>
    <property type="match status" value="1"/>
</dbReference>
<gene>
    <name evidence="3" type="ORF">QBC38DRAFT_132414</name>
</gene>
<dbReference type="EMBL" id="MU865313">
    <property type="protein sequence ID" value="KAK4228953.1"/>
    <property type="molecule type" value="Genomic_DNA"/>
</dbReference>
<dbReference type="GO" id="GO:0006450">
    <property type="term" value="P:regulation of translational fidelity"/>
    <property type="evidence" value="ECO:0007669"/>
    <property type="project" value="InterPro"/>
</dbReference>